<dbReference type="SUPFAM" id="SSF50331">
    <property type="entry name" value="MOP-like"/>
    <property type="match status" value="1"/>
</dbReference>
<dbReference type="Pfam" id="PF00005">
    <property type="entry name" value="ABC_tran"/>
    <property type="match status" value="1"/>
</dbReference>
<keyword evidence="3" id="KW-0547">Nucleotide-binding</keyword>
<dbReference type="PROSITE" id="PS50893">
    <property type="entry name" value="ABC_TRANSPORTER_2"/>
    <property type="match status" value="1"/>
</dbReference>
<dbReference type="InterPro" id="IPR003439">
    <property type="entry name" value="ABC_transporter-like_ATP-bd"/>
</dbReference>
<evidence type="ECO:0000256" key="3">
    <source>
        <dbReference type="ARBA" id="ARBA00022741"/>
    </source>
</evidence>
<dbReference type="InterPro" id="IPR013611">
    <property type="entry name" value="Transp-assoc_OB_typ2"/>
</dbReference>
<dbReference type="SMART" id="SM00382">
    <property type="entry name" value="AAA"/>
    <property type="match status" value="1"/>
</dbReference>
<dbReference type="GO" id="GO:0016887">
    <property type="term" value="F:ATP hydrolysis activity"/>
    <property type="evidence" value="ECO:0007669"/>
    <property type="project" value="InterPro"/>
</dbReference>
<evidence type="ECO:0000313" key="6">
    <source>
        <dbReference type="EMBL" id="THT99335.1"/>
    </source>
</evidence>
<dbReference type="AlphaFoldDB" id="A0A4V4GQZ0"/>
<dbReference type="Gene3D" id="3.40.50.300">
    <property type="entry name" value="P-loop containing nucleotide triphosphate hydrolases"/>
    <property type="match status" value="1"/>
</dbReference>
<name>A0A4V4GQZ0_9BURK</name>
<evidence type="ECO:0000259" key="5">
    <source>
        <dbReference type="PROSITE" id="PS50893"/>
    </source>
</evidence>
<feature type="domain" description="ABC transporter" evidence="5">
    <location>
        <begin position="6"/>
        <end position="236"/>
    </location>
</feature>
<dbReference type="GO" id="GO:0005524">
    <property type="term" value="F:ATP binding"/>
    <property type="evidence" value="ECO:0007669"/>
    <property type="project" value="UniProtKB-KW"/>
</dbReference>
<organism evidence="6 7">
    <name type="scientific">Lampropedia puyangensis</name>
    <dbReference type="NCBI Taxonomy" id="1330072"/>
    <lineage>
        <taxon>Bacteria</taxon>
        <taxon>Pseudomonadati</taxon>
        <taxon>Pseudomonadota</taxon>
        <taxon>Betaproteobacteria</taxon>
        <taxon>Burkholderiales</taxon>
        <taxon>Comamonadaceae</taxon>
        <taxon>Lampropedia</taxon>
    </lineage>
</organism>
<keyword evidence="2" id="KW-1003">Cell membrane</keyword>
<dbReference type="PROSITE" id="PS00211">
    <property type="entry name" value="ABC_TRANSPORTER_1"/>
    <property type="match status" value="1"/>
</dbReference>
<keyword evidence="1" id="KW-0813">Transport</keyword>
<dbReference type="InterPro" id="IPR027417">
    <property type="entry name" value="P-loop_NTPase"/>
</dbReference>
<dbReference type="InterPro" id="IPR050093">
    <property type="entry name" value="ABC_SmlMolc_Importer"/>
</dbReference>
<proteinExistence type="predicted"/>
<evidence type="ECO:0000256" key="4">
    <source>
        <dbReference type="ARBA" id="ARBA00022840"/>
    </source>
</evidence>
<sequence>MKKVSVECRNIRLSYGKTEVLKDINISIEPGEFFALLGPSGSGKSTLLRLIAGFNEHQSGQLLVDGQDISRVPPHKRNIGMVFQSYALWPHMTVWDNVAFGLVERRASRDEIRQKVTQALETVGLAHLAKRRPNELSGGQQQRVALARTIVIEPQVLLLDEPLSNLDKNLRVQMRQELLSLQRRLGITTIFVTHDQEEAMTTADRMAVMDQGVVQQVGSPSTLYDFPVNRFVADFVGTMNVLPGQVKCREAGLVTLAVDGLGEVDLPAASDTPEQNNLVLSFRPHSVLIQPEGDQVDQRYLWIPGVVERSEFLGEFTRYEVRVGELMVTADQSHFAGLSTFPRGAGVSVGLEPSQIRLLPQ</sequence>
<dbReference type="EMBL" id="STFG01000014">
    <property type="protein sequence ID" value="THT99335.1"/>
    <property type="molecule type" value="Genomic_DNA"/>
</dbReference>
<dbReference type="Pfam" id="PF08402">
    <property type="entry name" value="TOBE_2"/>
    <property type="match status" value="1"/>
</dbReference>
<protein>
    <submittedName>
        <fullName evidence="6">ABC transporter ATP-binding protein</fullName>
    </submittedName>
</protein>
<dbReference type="InterPro" id="IPR008995">
    <property type="entry name" value="Mo/tungstate-bd_C_term_dom"/>
</dbReference>
<dbReference type="InterPro" id="IPR017871">
    <property type="entry name" value="ABC_transporter-like_CS"/>
</dbReference>
<reference evidence="6 7" key="1">
    <citation type="journal article" date="2015" name="Antonie Van Leeuwenhoek">
        <title>Lampropedia puyangensis sp. nov., isolated from symptomatic bark of Populus ? euramericana canker and emended description of Lampropedia hyalina (Ehrenberg 1832) Lee et al. 2004.</title>
        <authorList>
            <person name="Li Y."/>
            <person name="Wang T."/>
            <person name="Piao C.G."/>
            <person name="Wang L.F."/>
            <person name="Tian G.Z."/>
            <person name="Zhu T.H."/>
            <person name="Guo M.W."/>
        </authorList>
    </citation>
    <scope>NUCLEOTIDE SEQUENCE [LARGE SCALE GENOMIC DNA]</scope>
    <source>
        <strain evidence="6 7">2-bin</strain>
    </source>
</reference>
<evidence type="ECO:0000256" key="2">
    <source>
        <dbReference type="ARBA" id="ARBA00022475"/>
    </source>
</evidence>
<gene>
    <name evidence="6" type="ORF">E9531_12215</name>
</gene>
<dbReference type="GO" id="GO:0140359">
    <property type="term" value="F:ABC-type transporter activity"/>
    <property type="evidence" value="ECO:0007669"/>
    <property type="project" value="UniProtKB-ARBA"/>
</dbReference>
<keyword evidence="4 6" id="KW-0067">ATP-binding</keyword>
<keyword evidence="7" id="KW-1185">Reference proteome</keyword>
<dbReference type="InterPro" id="IPR003593">
    <property type="entry name" value="AAA+_ATPase"/>
</dbReference>
<dbReference type="PANTHER" id="PTHR42781">
    <property type="entry name" value="SPERMIDINE/PUTRESCINE IMPORT ATP-BINDING PROTEIN POTA"/>
    <property type="match status" value="1"/>
</dbReference>
<evidence type="ECO:0000256" key="1">
    <source>
        <dbReference type="ARBA" id="ARBA00022448"/>
    </source>
</evidence>
<dbReference type="PANTHER" id="PTHR42781:SF4">
    <property type="entry name" value="SPERMIDINE_PUTRESCINE IMPORT ATP-BINDING PROTEIN POTA"/>
    <property type="match status" value="1"/>
</dbReference>
<dbReference type="Gene3D" id="2.40.50.100">
    <property type="match status" value="1"/>
</dbReference>
<dbReference type="OrthoDB" id="5298774at2"/>
<evidence type="ECO:0000313" key="7">
    <source>
        <dbReference type="Proteomes" id="UP000308917"/>
    </source>
</evidence>
<dbReference type="GO" id="GO:0043190">
    <property type="term" value="C:ATP-binding cassette (ABC) transporter complex"/>
    <property type="evidence" value="ECO:0007669"/>
    <property type="project" value="InterPro"/>
</dbReference>
<dbReference type="RefSeq" id="WP_136574049.1">
    <property type="nucleotide sequence ID" value="NZ_STFG01000014.1"/>
</dbReference>
<dbReference type="FunFam" id="3.40.50.300:FF:000042">
    <property type="entry name" value="Maltose/maltodextrin ABC transporter, ATP-binding protein"/>
    <property type="match status" value="1"/>
</dbReference>
<keyword evidence="2" id="KW-0472">Membrane</keyword>
<dbReference type="Proteomes" id="UP000308917">
    <property type="component" value="Unassembled WGS sequence"/>
</dbReference>
<accession>A0A4V4GQZ0</accession>
<comment type="caution">
    <text evidence="6">The sequence shown here is derived from an EMBL/GenBank/DDBJ whole genome shotgun (WGS) entry which is preliminary data.</text>
</comment>
<dbReference type="SUPFAM" id="SSF52540">
    <property type="entry name" value="P-loop containing nucleoside triphosphate hydrolases"/>
    <property type="match status" value="1"/>
</dbReference>